<organism evidence="2 3">
    <name type="scientific">Duganella callida</name>
    <dbReference type="NCBI Taxonomy" id="2561932"/>
    <lineage>
        <taxon>Bacteria</taxon>
        <taxon>Pseudomonadati</taxon>
        <taxon>Pseudomonadota</taxon>
        <taxon>Betaproteobacteria</taxon>
        <taxon>Burkholderiales</taxon>
        <taxon>Oxalobacteraceae</taxon>
        <taxon>Telluria group</taxon>
        <taxon>Duganella</taxon>
    </lineage>
</organism>
<protein>
    <recommendedName>
        <fullName evidence="4">Type 4 fimbrial biogenesis protein PilX N-terminal domain-containing protein</fullName>
    </recommendedName>
</protein>
<name>A0A4Y9SWA7_9BURK</name>
<dbReference type="AlphaFoldDB" id="A0A4Y9SWA7"/>
<dbReference type="RefSeq" id="WP_135200200.1">
    <property type="nucleotide sequence ID" value="NZ_SPVG01000033.1"/>
</dbReference>
<keyword evidence="3" id="KW-1185">Reference proteome</keyword>
<gene>
    <name evidence="2" type="ORF">E4L98_03580</name>
</gene>
<dbReference type="Proteomes" id="UP000297729">
    <property type="component" value="Unassembled WGS sequence"/>
</dbReference>
<evidence type="ECO:0000313" key="2">
    <source>
        <dbReference type="EMBL" id="TFW29639.1"/>
    </source>
</evidence>
<evidence type="ECO:0000313" key="3">
    <source>
        <dbReference type="Proteomes" id="UP000297729"/>
    </source>
</evidence>
<evidence type="ECO:0008006" key="4">
    <source>
        <dbReference type="Google" id="ProtNLM"/>
    </source>
</evidence>
<keyword evidence="1" id="KW-0472">Membrane</keyword>
<dbReference type="EMBL" id="SPVG01000033">
    <property type="protein sequence ID" value="TFW29639.1"/>
    <property type="molecule type" value="Genomic_DNA"/>
</dbReference>
<keyword evidence="1" id="KW-0812">Transmembrane</keyword>
<accession>A0A4Y9SWA7</accession>
<keyword evidence="1" id="KW-1133">Transmembrane helix</keyword>
<evidence type="ECO:0000256" key="1">
    <source>
        <dbReference type="SAM" id="Phobius"/>
    </source>
</evidence>
<dbReference type="OrthoDB" id="5954007at2"/>
<proteinExistence type="predicted"/>
<reference evidence="2 3" key="1">
    <citation type="submission" date="2019-03" db="EMBL/GenBank/DDBJ databases">
        <title>Draft Genome Sequence of Duganella callidus sp. nov., a Novel Duganella Species Isolated from Cultivated Soil.</title>
        <authorList>
            <person name="Raths R."/>
            <person name="Peta V."/>
            <person name="Bucking H."/>
        </authorList>
    </citation>
    <scope>NUCLEOTIDE SEQUENCE [LARGE SCALE GENOMIC DNA]</scope>
    <source>
        <strain evidence="2 3">DN04</strain>
    </source>
</reference>
<feature type="transmembrane region" description="Helical" evidence="1">
    <location>
        <begin position="12"/>
        <end position="31"/>
    </location>
</feature>
<sequence>MKTPSHPARGIALPIMLIMLAVMMVSSIYLLRASTSTTLTTANLAYDAAMSKAADAGLHAGFTYLRNIVNKNDLLVNQPAAGYLATLDQTWTVSTPAFWQGSVTMAPDTDGNRVEYVIHRMCNFTGAYDLPNRCQTTAPRPEDGGPRALGETLKIDASNLASAPQIHYVVTARVFGPRGGNVITQAVVMKGP</sequence>
<comment type="caution">
    <text evidence="2">The sequence shown here is derived from an EMBL/GenBank/DDBJ whole genome shotgun (WGS) entry which is preliminary data.</text>
</comment>